<evidence type="ECO:0000256" key="1">
    <source>
        <dbReference type="ARBA" id="ARBA00006217"/>
    </source>
</evidence>
<dbReference type="InterPro" id="IPR036874">
    <property type="entry name" value="Carbonic_anhydrase_sf"/>
</dbReference>
<dbReference type="PANTHER" id="PTHR11002:SF76">
    <property type="entry name" value="CARBONIC ANHYDRASE"/>
    <property type="match status" value="1"/>
</dbReference>
<keyword evidence="3 7" id="KW-0479">Metal-binding</keyword>
<dbReference type="PANTHER" id="PTHR11002">
    <property type="entry name" value="CARBONIC ANHYDRASE"/>
    <property type="match status" value="1"/>
</dbReference>
<dbReference type="SUPFAM" id="SSF53056">
    <property type="entry name" value="beta-carbonic anhydrase, cab"/>
    <property type="match status" value="1"/>
</dbReference>
<evidence type="ECO:0000256" key="2">
    <source>
        <dbReference type="ARBA" id="ARBA00012925"/>
    </source>
</evidence>
<feature type="binding site" evidence="7">
    <location>
        <position position="213"/>
    </location>
    <ligand>
        <name>Zn(2+)</name>
        <dbReference type="ChEBI" id="CHEBI:29105"/>
    </ligand>
</feature>
<keyword evidence="5 8" id="KW-0456">Lyase</keyword>
<dbReference type="EMBL" id="JANCYW010000013">
    <property type="protein sequence ID" value="KAK4537540.1"/>
    <property type="molecule type" value="Genomic_DNA"/>
</dbReference>
<dbReference type="GO" id="GO:0008270">
    <property type="term" value="F:zinc ion binding"/>
    <property type="evidence" value="ECO:0007669"/>
    <property type="project" value="UniProtKB-UniRule"/>
</dbReference>
<dbReference type="GO" id="GO:0015976">
    <property type="term" value="P:carbon utilization"/>
    <property type="evidence" value="ECO:0007669"/>
    <property type="project" value="InterPro"/>
</dbReference>
<dbReference type="Gene3D" id="3.40.1050.10">
    <property type="entry name" value="Carbonic anhydrase"/>
    <property type="match status" value="1"/>
</dbReference>
<evidence type="ECO:0000256" key="3">
    <source>
        <dbReference type="ARBA" id="ARBA00022723"/>
    </source>
</evidence>
<gene>
    <name evidence="9" type="ORF">CDCA_CDCA13G3565</name>
</gene>
<sequence>MLRGTFVAPVGVRARWWSGRSSEFTAPAAASSRFSCPVSQLVRQLASIPGTVNRCARVSRRLWRGVRPKNGETKRTIVSMGGASGKASRSVERAEQSWRQLLEGNRRFVGAAAGGQTPITAEREEAVWNACAPAWKRGTSLTRRQETSIGQSPQALVICCSDSRVVPEFAFNCGIGDLFSVECAGNVVDRAAAASISFYLRTFDIPLVVVLGHSSCAAVSGACDMFGGGAGGNRAASPTNLYLRRPEETDFLTELLQNIQPAVNLARASHPQLEGAALVEQTITQNVRNTKHELLRHLRNDRHPEFVVKMGKYDIATGLVEEIADATESAAAAVGHGVQSMPRS</sequence>
<evidence type="ECO:0000313" key="9">
    <source>
        <dbReference type="EMBL" id="KAK4537540.1"/>
    </source>
</evidence>
<evidence type="ECO:0000256" key="7">
    <source>
        <dbReference type="PIRSR" id="PIRSR601765-1"/>
    </source>
</evidence>
<keyword evidence="4 7" id="KW-0862">Zinc</keyword>
<proteinExistence type="inferred from homology"/>
<feature type="binding site" evidence="7">
    <location>
        <position position="162"/>
    </location>
    <ligand>
        <name>Zn(2+)</name>
        <dbReference type="ChEBI" id="CHEBI:29105"/>
    </ligand>
</feature>
<accession>A0AAV9IZQ0</accession>
<evidence type="ECO:0000256" key="4">
    <source>
        <dbReference type="ARBA" id="ARBA00022833"/>
    </source>
</evidence>
<dbReference type="EC" id="4.2.1.1" evidence="2 8"/>
<evidence type="ECO:0000256" key="6">
    <source>
        <dbReference type="ARBA" id="ARBA00048348"/>
    </source>
</evidence>
<dbReference type="AlphaFoldDB" id="A0AAV9IZQ0"/>
<comment type="catalytic activity">
    <reaction evidence="6 8">
        <text>hydrogencarbonate + H(+) = CO2 + H2O</text>
        <dbReference type="Rhea" id="RHEA:10748"/>
        <dbReference type="ChEBI" id="CHEBI:15377"/>
        <dbReference type="ChEBI" id="CHEBI:15378"/>
        <dbReference type="ChEBI" id="CHEBI:16526"/>
        <dbReference type="ChEBI" id="CHEBI:17544"/>
        <dbReference type="EC" id="4.2.1.1"/>
    </reaction>
</comment>
<protein>
    <recommendedName>
        <fullName evidence="2 8">Carbonic anhydrase</fullName>
        <ecNumber evidence="2 8">4.2.1.1</ecNumber>
    </recommendedName>
    <alternativeName>
        <fullName evidence="8">Carbonate dehydratase</fullName>
    </alternativeName>
</protein>
<organism evidence="9 10">
    <name type="scientific">Cyanidium caldarium</name>
    <name type="common">Red alga</name>
    <dbReference type="NCBI Taxonomy" id="2771"/>
    <lineage>
        <taxon>Eukaryota</taxon>
        <taxon>Rhodophyta</taxon>
        <taxon>Bangiophyceae</taxon>
        <taxon>Cyanidiales</taxon>
        <taxon>Cyanidiaceae</taxon>
        <taxon>Cyanidium</taxon>
    </lineage>
</organism>
<keyword evidence="10" id="KW-1185">Reference proteome</keyword>
<comment type="function">
    <text evidence="8">Reversible hydration of carbon dioxide.</text>
</comment>
<name>A0AAV9IZQ0_CYACA</name>
<reference evidence="9 10" key="1">
    <citation type="submission" date="2022-07" db="EMBL/GenBank/DDBJ databases">
        <title>Genome-wide signatures of adaptation to extreme environments.</title>
        <authorList>
            <person name="Cho C.H."/>
            <person name="Yoon H.S."/>
        </authorList>
    </citation>
    <scope>NUCLEOTIDE SEQUENCE [LARGE SCALE GENOMIC DNA]</scope>
    <source>
        <strain evidence="9 10">DBV 063 E5</strain>
    </source>
</reference>
<dbReference type="Proteomes" id="UP001301350">
    <property type="component" value="Unassembled WGS sequence"/>
</dbReference>
<comment type="cofactor">
    <cofactor evidence="7">
        <name>Zn(2+)</name>
        <dbReference type="ChEBI" id="CHEBI:29105"/>
    </cofactor>
    <text evidence="7">Binds 1 zinc ion per subunit.</text>
</comment>
<dbReference type="SMART" id="SM00947">
    <property type="entry name" value="Pro_CA"/>
    <property type="match status" value="1"/>
</dbReference>
<dbReference type="InterPro" id="IPR001765">
    <property type="entry name" value="Carbonic_anhydrase"/>
</dbReference>
<dbReference type="GO" id="GO:0004089">
    <property type="term" value="F:carbonate dehydratase activity"/>
    <property type="evidence" value="ECO:0007669"/>
    <property type="project" value="UniProtKB-UniRule"/>
</dbReference>
<feature type="binding site" evidence="7">
    <location>
        <position position="216"/>
    </location>
    <ligand>
        <name>Zn(2+)</name>
        <dbReference type="ChEBI" id="CHEBI:29105"/>
    </ligand>
</feature>
<dbReference type="Pfam" id="PF00484">
    <property type="entry name" value="Pro_CA"/>
    <property type="match status" value="1"/>
</dbReference>
<evidence type="ECO:0000256" key="5">
    <source>
        <dbReference type="ARBA" id="ARBA00023239"/>
    </source>
</evidence>
<comment type="caution">
    <text evidence="9">The sequence shown here is derived from an EMBL/GenBank/DDBJ whole genome shotgun (WGS) entry which is preliminary data.</text>
</comment>
<dbReference type="PROSITE" id="PS00704">
    <property type="entry name" value="PROK_CO2_ANHYDRASE_1"/>
    <property type="match status" value="1"/>
</dbReference>
<feature type="binding site" evidence="7">
    <location>
        <position position="160"/>
    </location>
    <ligand>
        <name>Zn(2+)</name>
        <dbReference type="ChEBI" id="CHEBI:29105"/>
    </ligand>
</feature>
<comment type="similarity">
    <text evidence="1 8">Belongs to the beta-class carbonic anhydrase family.</text>
</comment>
<evidence type="ECO:0000313" key="10">
    <source>
        <dbReference type="Proteomes" id="UP001301350"/>
    </source>
</evidence>
<evidence type="ECO:0000256" key="8">
    <source>
        <dbReference type="RuleBase" id="RU003956"/>
    </source>
</evidence>
<dbReference type="InterPro" id="IPR015892">
    <property type="entry name" value="Carbonic_anhydrase_CS"/>
</dbReference>